<sequence>MNGATLTNAATRAPIADPIWFLGLTTWVRAAKENSDSNASVIEQKIPIGFASPWHVHNDEHEMFFVLDGEIEVIVGEEKVILGKGAFGFGPCGVPHGFRVIGDKTAHILLMTSGPHFADFVRELSQPYSDVPPPPPGPEAMPMLLKVAEKYNLTILGPMPE</sequence>
<dbReference type="InterPro" id="IPR014710">
    <property type="entry name" value="RmlC-like_jellyroll"/>
</dbReference>
<dbReference type="EMBL" id="LT960614">
    <property type="protein sequence ID" value="SON54017.1"/>
    <property type="molecule type" value="Genomic_DNA"/>
</dbReference>
<dbReference type="Pfam" id="PF07883">
    <property type="entry name" value="Cupin_2"/>
    <property type="match status" value="1"/>
</dbReference>
<dbReference type="PANTHER" id="PTHR36440">
    <property type="entry name" value="PUTATIVE (AFU_ORTHOLOGUE AFUA_8G07350)-RELATED"/>
    <property type="match status" value="1"/>
</dbReference>
<dbReference type="InterPro" id="IPR011051">
    <property type="entry name" value="RmlC_Cupin_sf"/>
</dbReference>
<dbReference type="InterPro" id="IPR013096">
    <property type="entry name" value="Cupin_2"/>
</dbReference>
<dbReference type="Proteomes" id="UP000223606">
    <property type="component" value="Chromosome 1"/>
</dbReference>
<dbReference type="RefSeq" id="WP_099554008.1">
    <property type="nucleotide sequence ID" value="NZ_LT960614.1"/>
</dbReference>
<organism evidence="2 3">
    <name type="scientific">Hartmannibacter diazotrophicus</name>
    <dbReference type="NCBI Taxonomy" id="1482074"/>
    <lineage>
        <taxon>Bacteria</taxon>
        <taxon>Pseudomonadati</taxon>
        <taxon>Pseudomonadota</taxon>
        <taxon>Alphaproteobacteria</taxon>
        <taxon>Hyphomicrobiales</taxon>
        <taxon>Pleomorphomonadaceae</taxon>
        <taxon>Hartmannibacter</taxon>
    </lineage>
</organism>
<gene>
    <name evidence="2" type="primary">qdoI</name>
    <name evidence="2" type="ORF">HDIA_0476</name>
</gene>
<dbReference type="EC" id="1.13.11.24" evidence="2"/>
<keyword evidence="2" id="KW-0560">Oxidoreductase</keyword>
<accession>A0A2C9D0W1</accession>
<protein>
    <submittedName>
        <fullName evidence="2">Quercetin 2,3-dioxygenase</fullName>
        <ecNumber evidence="2">1.13.11.24</ecNumber>
    </submittedName>
</protein>
<evidence type="ECO:0000313" key="2">
    <source>
        <dbReference type="EMBL" id="SON54017.1"/>
    </source>
</evidence>
<dbReference type="Gene3D" id="2.60.120.10">
    <property type="entry name" value="Jelly Rolls"/>
    <property type="match status" value="1"/>
</dbReference>
<dbReference type="GO" id="GO:0008127">
    <property type="term" value="F:quercetin 2,3-dioxygenase activity"/>
    <property type="evidence" value="ECO:0007669"/>
    <property type="project" value="UniProtKB-EC"/>
</dbReference>
<evidence type="ECO:0000259" key="1">
    <source>
        <dbReference type="Pfam" id="PF07883"/>
    </source>
</evidence>
<name>A0A2C9D0W1_9HYPH</name>
<dbReference type="OrthoDB" id="9798709at2"/>
<dbReference type="KEGG" id="hdi:HDIA_0476"/>
<evidence type="ECO:0000313" key="3">
    <source>
        <dbReference type="Proteomes" id="UP000223606"/>
    </source>
</evidence>
<keyword evidence="2" id="KW-0223">Dioxygenase</keyword>
<dbReference type="PANTHER" id="PTHR36440:SF1">
    <property type="entry name" value="PUTATIVE (AFU_ORTHOLOGUE AFUA_8G07350)-RELATED"/>
    <property type="match status" value="1"/>
</dbReference>
<dbReference type="AlphaFoldDB" id="A0A2C9D0W1"/>
<dbReference type="InterPro" id="IPR053146">
    <property type="entry name" value="QDO-like"/>
</dbReference>
<proteinExistence type="predicted"/>
<dbReference type="SUPFAM" id="SSF51182">
    <property type="entry name" value="RmlC-like cupins"/>
    <property type="match status" value="1"/>
</dbReference>
<keyword evidence="3" id="KW-1185">Reference proteome</keyword>
<feature type="domain" description="Cupin type-2" evidence="1">
    <location>
        <begin position="44"/>
        <end position="110"/>
    </location>
</feature>
<reference evidence="3" key="1">
    <citation type="submission" date="2017-09" db="EMBL/GenBank/DDBJ databases">
        <title>Genome sequence of Nannocystis excedens DSM 71.</title>
        <authorList>
            <person name="Blom J."/>
        </authorList>
    </citation>
    <scope>NUCLEOTIDE SEQUENCE [LARGE SCALE GENOMIC DNA]</scope>
    <source>
        <strain evidence="3">type strain: E19</strain>
    </source>
</reference>